<dbReference type="EMBL" id="GGFL01015042">
    <property type="protein sequence ID" value="MBW79220.1"/>
    <property type="molecule type" value="Transcribed_RNA"/>
</dbReference>
<reference evidence="2" key="1">
    <citation type="submission" date="2018-01" db="EMBL/GenBank/DDBJ databases">
        <title>An insight into the sialome of Amazonian anophelines.</title>
        <authorList>
            <person name="Ribeiro J.M."/>
            <person name="Scarpassa V."/>
            <person name="Calvo E."/>
        </authorList>
    </citation>
    <scope>NUCLEOTIDE SEQUENCE</scope>
</reference>
<evidence type="ECO:0000313" key="2">
    <source>
        <dbReference type="EMBL" id="MBW79220.1"/>
    </source>
</evidence>
<feature type="chain" id="PRO_5014610853" evidence="1">
    <location>
        <begin position="19"/>
        <end position="69"/>
    </location>
</feature>
<feature type="signal peptide" evidence="1">
    <location>
        <begin position="1"/>
        <end position="18"/>
    </location>
</feature>
<evidence type="ECO:0000256" key="1">
    <source>
        <dbReference type="SAM" id="SignalP"/>
    </source>
</evidence>
<accession>A0A2M4DNS4</accession>
<dbReference type="AlphaFoldDB" id="A0A2M4DNS4"/>
<sequence>MSLPRFRFALRLSATVSARLLLGSDQGVRRWRSNFRFSVPPSRHGMQRMVRVVRPAGQAGRPGVLIELG</sequence>
<proteinExistence type="predicted"/>
<keyword evidence="1" id="KW-0732">Signal</keyword>
<protein>
    <submittedName>
        <fullName evidence="2">Putative secreted protein</fullName>
    </submittedName>
</protein>
<organism evidence="2">
    <name type="scientific">Anopheles darlingi</name>
    <name type="common">Mosquito</name>
    <dbReference type="NCBI Taxonomy" id="43151"/>
    <lineage>
        <taxon>Eukaryota</taxon>
        <taxon>Metazoa</taxon>
        <taxon>Ecdysozoa</taxon>
        <taxon>Arthropoda</taxon>
        <taxon>Hexapoda</taxon>
        <taxon>Insecta</taxon>
        <taxon>Pterygota</taxon>
        <taxon>Neoptera</taxon>
        <taxon>Endopterygota</taxon>
        <taxon>Diptera</taxon>
        <taxon>Nematocera</taxon>
        <taxon>Culicoidea</taxon>
        <taxon>Culicidae</taxon>
        <taxon>Anophelinae</taxon>
        <taxon>Anopheles</taxon>
    </lineage>
</organism>
<name>A0A2M4DNS4_ANODA</name>